<dbReference type="Pfam" id="PF23357">
    <property type="entry name" value="DUF7088"/>
    <property type="match status" value="1"/>
</dbReference>
<keyword evidence="1" id="KW-1133">Transmembrane helix</keyword>
<keyword evidence="1" id="KW-0812">Transmembrane</keyword>
<comment type="caution">
    <text evidence="3">The sequence shown here is derived from an EMBL/GenBank/DDBJ whole genome shotgun (WGS) entry which is preliminary data.</text>
</comment>
<accession>A0A317CE89</accession>
<feature type="domain" description="DUF7088" evidence="2">
    <location>
        <begin position="46"/>
        <end position="116"/>
    </location>
</feature>
<dbReference type="RefSeq" id="WP_109823066.1">
    <property type="nucleotide sequence ID" value="NZ_QGKL01000027.1"/>
</dbReference>
<organism evidence="3 4">
    <name type="scientific">Leucothrix arctica</name>
    <dbReference type="NCBI Taxonomy" id="1481894"/>
    <lineage>
        <taxon>Bacteria</taxon>
        <taxon>Pseudomonadati</taxon>
        <taxon>Pseudomonadota</taxon>
        <taxon>Gammaproteobacteria</taxon>
        <taxon>Thiotrichales</taxon>
        <taxon>Thiotrichaceae</taxon>
        <taxon>Leucothrix</taxon>
    </lineage>
</organism>
<keyword evidence="1" id="KW-0472">Membrane</keyword>
<gene>
    <name evidence="3" type="ORF">DKT75_08865</name>
</gene>
<reference evidence="3 4" key="1">
    <citation type="submission" date="2018-05" db="EMBL/GenBank/DDBJ databases">
        <title>Leucothrix arctica sp. nov., isolated from Arctic seawater.</title>
        <authorList>
            <person name="Choi A."/>
            <person name="Baek K."/>
        </authorList>
    </citation>
    <scope>NUCLEOTIDE SEQUENCE [LARGE SCALE GENOMIC DNA]</scope>
    <source>
        <strain evidence="3 4">IMCC9719</strain>
    </source>
</reference>
<dbReference type="OrthoDB" id="8530910at2"/>
<evidence type="ECO:0000259" key="2">
    <source>
        <dbReference type="Pfam" id="PF23357"/>
    </source>
</evidence>
<protein>
    <submittedName>
        <fullName evidence="3">ABC transporter</fullName>
    </submittedName>
</protein>
<name>A0A317CE89_9GAMM</name>
<dbReference type="Proteomes" id="UP000245506">
    <property type="component" value="Unassembled WGS sequence"/>
</dbReference>
<dbReference type="InterPro" id="IPR055396">
    <property type="entry name" value="DUF7088"/>
</dbReference>
<feature type="transmembrane region" description="Helical" evidence="1">
    <location>
        <begin position="428"/>
        <end position="451"/>
    </location>
</feature>
<proteinExistence type="predicted"/>
<feature type="transmembrane region" description="Helical" evidence="1">
    <location>
        <begin position="12"/>
        <end position="32"/>
    </location>
</feature>
<evidence type="ECO:0000313" key="4">
    <source>
        <dbReference type="Proteomes" id="UP000245506"/>
    </source>
</evidence>
<evidence type="ECO:0000313" key="3">
    <source>
        <dbReference type="EMBL" id="PWQ96697.1"/>
    </source>
</evidence>
<keyword evidence="4" id="KW-1185">Reference proteome</keyword>
<dbReference type="EMBL" id="QGKL01000027">
    <property type="protein sequence ID" value="PWQ96697.1"/>
    <property type="molecule type" value="Genomic_DNA"/>
</dbReference>
<dbReference type="AlphaFoldDB" id="A0A317CE89"/>
<sequence length="455" mass="50782">MSIKRPSAFGHHLNQIVFYCLVLGLAGLVAWFSTRQVKITDVTFGQRNTLTAQTQSLLKSIDKPINFVAYLSDEKVNLHAGMKKLVNKYKQFKPDTTLEIIDPNLNPDRAKQDKVVSEGRVIIQLGEDSKKLSSVDENTIANTLQRMLRNNVPRVIMLEGHQERDAFDESGSGLSKLRERLADRGFRLQPHNILTTQSLPKDSSFVVIAAPLQSYLDTEAKVISDYIKTGGNLLWLTEPRTLAGLDSIKQQLGLNIPEGTLLGNNPKLQEMLGIKHPAVMPVIKFSHPLLKDMTTPVLLPFATAIEQDLNVQTDWTYAPLLTTEDQTWLEVGELSGEVTRDFTTGDLPGPMSLAMSMTRQLADKAQRIVVMGDSDFMLNQFIGAANGGNLTLTNKLFDWLSNSDQLLSIEQSRAPDTELKMPGNSLNILSVVFLIGLPLLLILIGSIRWWIRKRR</sequence>
<evidence type="ECO:0000256" key="1">
    <source>
        <dbReference type="SAM" id="Phobius"/>
    </source>
</evidence>